<keyword evidence="4" id="KW-1185">Reference proteome</keyword>
<feature type="transmembrane region" description="Helical" evidence="1">
    <location>
        <begin position="12"/>
        <end position="33"/>
    </location>
</feature>
<dbReference type="Proteomes" id="UP000005317">
    <property type="component" value="Unassembled WGS sequence"/>
</dbReference>
<evidence type="ECO:0000259" key="2">
    <source>
        <dbReference type="PROSITE" id="PS51724"/>
    </source>
</evidence>
<dbReference type="OrthoDB" id="5624420at2"/>
<dbReference type="InterPro" id="IPR007730">
    <property type="entry name" value="SPOR-like_dom"/>
</dbReference>
<dbReference type="Pfam" id="PF05036">
    <property type="entry name" value="SPOR"/>
    <property type="match status" value="1"/>
</dbReference>
<accession>A0A656HKS6</accession>
<dbReference type="AlphaFoldDB" id="A0A656HKS6"/>
<feature type="domain" description="SPOR" evidence="2">
    <location>
        <begin position="91"/>
        <end position="173"/>
    </location>
</feature>
<dbReference type="GO" id="GO:0042834">
    <property type="term" value="F:peptidoglycan binding"/>
    <property type="evidence" value="ECO:0007669"/>
    <property type="project" value="InterPro"/>
</dbReference>
<dbReference type="RefSeq" id="WP_002709774.1">
    <property type="nucleotide sequence ID" value="NZ_JH651384.1"/>
</dbReference>
<dbReference type="SUPFAM" id="SSF110997">
    <property type="entry name" value="Sporulation related repeat"/>
    <property type="match status" value="1"/>
</dbReference>
<sequence>MSAGSRSRQRGFVFKMIHSLMLVAGAVLLVLLYRAGKLPFINYKPNISGWAAGLGGNGNSGNNDVWEPDNNYIRATQRRSAPVTRPREDTEYTDNRYAVQIAAGYDSRQLYVWRDQLVRGGYNAYLVSLNTPRGLMFKLRVGAYASRVQAESMRDKIRNRFPTNFGESFIVEGN</sequence>
<proteinExistence type="predicted"/>
<dbReference type="PROSITE" id="PS51724">
    <property type="entry name" value="SPOR"/>
    <property type="match status" value="1"/>
</dbReference>
<evidence type="ECO:0000256" key="1">
    <source>
        <dbReference type="SAM" id="Phobius"/>
    </source>
</evidence>
<evidence type="ECO:0000313" key="3">
    <source>
        <dbReference type="EMBL" id="EIJ35879.1"/>
    </source>
</evidence>
<reference evidence="4" key="1">
    <citation type="journal article" date="2011" name="Stand. Genomic Sci.">
        <title>Genome sequence of the filamentous, gliding Thiothrix nivea neotype strain (JP2(T)).</title>
        <authorList>
            <person name="Lapidus A."/>
            <person name="Nolan M."/>
            <person name="Lucas S."/>
            <person name="Glavina Del Rio T."/>
            <person name="Tice H."/>
            <person name="Cheng J.F."/>
            <person name="Tapia R."/>
            <person name="Han C."/>
            <person name="Goodwin L."/>
            <person name="Pitluck S."/>
            <person name="Liolios K."/>
            <person name="Pagani I."/>
            <person name="Ivanova N."/>
            <person name="Huntemann M."/>
            <person name="Mavromatis K."/>
            <person name="Mikhailova N."/>
            <person name="Pati A."/>
            <person name="Chen A."/>
            <person name="Palaniappan K."/>
            <person name="Land M."/>
            <person name="Brambilla E.M."/>
            <person name="Rohde M."/>
            <person name="Abt B."/>
            <person name="Verbarg S."/>
            <person name="Goker M."/>
            <person name="Bristow J."/>
            <person name="Eisen J.A."/>
            <person name="Markowitz V."/>
            <person name="Hugenholtz P."/>
            <person name="Kyrpides N.C."/>
            <person name="Klenk H.P."/>
            <person name="Woyke T."/>
        </authorList>
    </citation>
    <scope>NUCLEOTIDE SEQUENCE [LARGE SCALE GENOMIC DNA]</scope>
    <source>
        <strain evidence="4">ATCC 35100 / DSM 5205 / JP2</strain>
    </source>
</reference>
<organism evidence="3 4">
    <name type="scientific">Thiothrix nivea (strain ATCC 35100 / DSM 5205 / JP2)</name>
    <dbReference type="NCBI Taxonomy" id="870187"/>
    <lineage>
        <taxon>Bacteria</taxon>
        <taxon>Pseudomonadati</taxon>
        <taxon>Pseudomonadota</taxon>
        <taxon>Gammaproteobacteria</taxon>
        <taxon>Thiotrichales</taxon>
        <taxon>Thiotrichaceae</taxon>
        <taxon>Thiothrix</taxon>
    </lineage>
</organism>
<evidence type="ECO:0000313" key="4">
    <source>
        <dbReference type="Proteomes" id="UP000005317"/>
    </source>
</evidence>
<name>A0A656HKS6_THINJ</name>
<dbReference type="Gene3D" id="3.30.70.1070">
    <property type="entry name" value="Sporulation related repeat"/>
    <property type="match status" value="1"/>
</dbReference>
<keyword evidence="1" id="KW-0812">Transmembrane</keyword>
<protein>
    <submittedName>
        <fullName evidence="3">Sporulation domain-containing protein</fullName>
    </submittedName>
</protein>
<dbReference type="EMBL" id="JH651384">
    <property type="protein sequence ID" value="EIJ35879.1"/>
    <property type="molecule type" value="Genomic_DNA"/>
</dbReference>
<gene>
    <name evidence="3" type="ORF">Thini_3364</name>
</gene>
<keyword evidence="1" id="KW-0472">Membrane</keyword>
<keyword evidence="1" id="KW-1133">Transmembrane helix</keyword>
<dbReference type="InterPro" id="IPR036680">
    <property type="entry name" value="SPOR-like_sf"/>
</dbReference>